<dbReference type="EMBL" id="JAJJMA010126774">
    <property type="protein sequence ID" value="MCL7032773.1"/>
    <property type="molecule type" value="Genomic_DNA"/>
</dbReference>
<dbReference type="GO" id="GO:0006629">
    <property type="term" value="P:lipid metabolic process"/>
    <property type="evidence" value="ECO:0007669"/>
    <property type="project" value="UniProtKB-KW"/>
</dbReference>
<dbReference type="AlphaFoldDB" id="A0AA41SFL8"/>
<proteinExistence type="inferred from homology"/>
<protein>
    <recommendedName>
        <fullName evidence="6">GDSL esterase/lipase</fullName>
    </recommendedName>
</protein>
<evidence type="ECO:0000313" key="4">
    <source>
        <dbReference type="EMBL" id="MCL7032773.1"/>
    </source>
</evidence>
<keyword evidence="3" id="KW-0443">Lipid metabolism</keyword>
<gene>
    <name evidence="4" type="ORF">MKW94_022840</name>
</gene>
<comment type="caution">
    <text evidence="4">The sequence shown here is derived from an EMBL/GenBank/DDBJ whole genome shotgun (WGS) entry which is preliminary data.</text>
</comment>
<name>A0AA41SFL8_PAPNU</name>
<dbReference type="Gene3D" id="3.40.50.1110">
    <property type="entry name" value="SGNH hydrolase"/>
    <property type="match status" value="1"/>
</dbReference>
<sequence length="258" mass="28478">MNFAHGGSGVFDTWIKEPNMTSQINTFKQYIADGVYSKRDLDKSMAIVALSGNDYTQYELDGGTDEGLRAYIAKVLDQLEVNLREIGKTGLKKVAMLSLQPLGCLPNKAVFLSYEKCDGPLNNETVFHNTLLQQIVQRLNSETTDSPFHILDLNGAFLSVIKRAGESTSHFGSPMLKPCCIATSAEYFCGSVDGNGVKQYTLCENPNHNIFWDIVHPTQSGWHAISSALKPSFDKLVRFYNSDIHTQRPSLSASVATS</sequence>
<dbReference type="GO" id="GO:0016788">
    <property type="term" value="F:hydrolase activity, acting on ester bonds"/>
    <property type="evidence" value="ECO:0007669"/>
    <property type="project" value="InterPro"/>
</dbReference>
<dbReference type="PANTHER" id="PTHR46020:SF4">
    <property type="entry name" value="OS04G0650200 PROTEIN"/>
    <property type="match status" value="1"/>
</dbReference>
<evidence type="ECO:0000256" key="3">
    <source>
        <dbReference type="ARBA" id="ARBA00023098"/>
    </source>
</evidence>
<evidence type="ECO:0000313" key="5">
    <source>
        <dbReference type="Proteomes" id="UP001177140"/>
    </source>
</evidence>
<dbReference type="Pfam" id="PF00657">
    <property type="entry name" value="Lipase_GDSL"/>
    <property type="match status" value="1"/>
</dbReference>
<comment type="similarity">
    <text evidence="1">Belongs to the 'GDSL' lipolytic enzyme family.</text>
</comment>
<reference evidence="4" key="1">
    <citation type="submission" date="2022-03" db="EMBL/GenBank/DDBJ databases">
        <title>A functionally conserved STORR gene fusion in Papaver species that diverged 16.8 million years ago.</title>
        <authorList>
            <person name="Catania T."/>
        </authorList>
    </citation>
    <scope>NUCLEOTIDE SEQUENCE</scope>
    <source>
        <strain evidence="4">S-191538</strain>
    </source>
</reference>
<dbReference type="InterPro" id="IPR036514">
    <property type="entry name" value="SGNH_hydro_sf"/>
</dbReference>
<dbReference type="InterPro" id="IPR001087">
    <property type="entry name" value="GDSL"/>
</dbReference>
<dbReference type="Proteomes" id="UP001177140">
    <property type="component" value="Unassembled WGS sequence"/>
</dbReference>
<evidence type="ECO:0000256" key="2">
    <source>
        <dbReference type="ARBA" id="ARBA00022801"/>
    </source>
</evidence>
<evidence type="ECO:0000256" key="1">
    <source>
        <dbReference type="ARBA" id="ARBA00008668"/>
    </source>
</evidence>
<organism evidence="4 5">
    <name type="scientific">Papaver nudicaule</name>
    <name type="common">Iceland poppy</name>
    <dbReference type="NCBI Taxonomy" id="74823"/>
    <lineage>
        <taxon>Eukaryota</taxon>
        <taxon>Viridiplantae</taxon>
        <taxon>Streptophyta</taxon>
        <taxon>Embryophyta</taxon>
        <taxon>Tracheophyta</taxon>
        <taxon>Spermatophyta</taxon>
        <taxon>Magnoliopsida</taxon>
        <taxon>Ranunculales</taxon>
        <taxon>Papaveraceae</taxon>
        <taxon>Papaveroideae</taxon>
        <taxon>Papaver</taxon>
    </lineage>
</organism>
<evidence type="ECO:0008006" key="6">
    <source>
        <dbReference type="Google" id="ProtNLM"/>
    </source>
</evidence>
<keyword evidence="2" id="KW-0378">Hydrolase</keyword>
<accession>A0AA41SFL8</accession>
<dbReference type="PANTHER" id="PTHR46020">
    <property type="entry name" value="OSJNBB0059K02.9 PROTEIN"/>
    <property type="match status" value="1"/>
</dbReference>
<keyword evidence="5" id="KW-1185">Reference proteome</keyword>